<dbReference type="InterPro" id="IPR020546">
    <property type="entry name" value="ATP_synth_F1_dsu/esu_N"/>
</dbReference>
<dbReference type="Gene3D" id="1.20.5.440">
    <property type="entry name" value="ATP synthase delta/epsilon subunit, C-terminal domain"/>
    <property type="match status" value="1"/>
</dbReference>
<evidence type="ECO:0000256" key="15">
    <source>
        <dbReference type="ARBA" id="ARBA00056834"/>
    </source>
</evidence>
<keyword evidence="8" id="KW-0406">Ion transport</keyword>
<evidence type="ECO:0000259" key="18">
    <source>
        <dbReference type="Pfam" id="PF02823"/>
    </source>
</evidence>
<dbReference type="GO" id="GO:0005743">
    <property type="term" value="C:mitochondrial inner membrane"/>
    <property type="evidence" value="ECO:0007669"/>
    <property type="project" value="UniProtKB-SubCell"/>
</dbReference>
<keyword evidence="12" id="KW-0066">ATP synthesis</keyword>
<comment type="subcellular location">
    <subcellularLocation>
        <location evidence="1">Mitochondrion inner membrane</location>
    </subcellularLocation>
</comment>
<keyword evidence="6" id="KW-0809">Transit peptide</keyword>
<evidence type="ECO:0000256" key="16">
    <source>
        <dbReference type="ARBA" id="ARBA00062932"/>
    </source>
</evidence>
<keyword evidence="11" id="KW-0139">CF(1)</keyword>
<evidence type="ECO:0000256" key="12">
    <source>
        <dbReference type="ARBA" id="ARBA00023310"/>
    </source>
</evidence>
<evidence type="ECO:0000256" key="1">
    <source>
        <dbReference type="ARBA" id="ARBA00004273"/>
    </source>
</evidence>
<evidence type="ECO:0000256" key="8">
    <source>
        <dbReference type="ARBA" id="ARBA00023065"/>
    </source>
</evidence>
<dbReference type="EMBL" id="EF103388">
    <property type="protein sequence ID" value="ABO26646.1"/>
    <property type="molecule type" value="mRNA"/>
</dbReference>
<keyword evidence="3" id="KW-0813">Transport</keyword>
<reference evidence="19" key="1">
    <citation type="submission" date="2006-10" db="EMBL/GenBank/DDBJ databases">
        <title>Novel gene discovery from Haliotis discus discus by normalized cDNA library analysis.</title>
        <authorList>
            <person name="Kang H.-S."/>
            <person name="De Zoysa M."/>
            <person name="Lee J."/>
        </authorList>
    </citation>
    <scope>NUCLEOTIDE SEQUENCE</scope>
</reference>
<evidence type="ECO:0000256" key="17">
    <source>
        <dbReference type="ARBA" id="ARBA00070799"/>
    </source>
</evidence>
<keyword evidence="10" id="KW-0472">Membrane</keyword>
<evidence type="ECO:0000256" key="6">
    <source>
        <dbReference type="ARBA" id="ARBA00022946"/>
    </source>
</evidence>
<accession>B6RB42</accession>
<evidence type="ECO:0000256" key="14">
    <source>
        <dbReference type="ARBA" id="ARBA00032372"/>
    </source>
</evidence>
<dbReference type="Gene3D" id="2.60.15.10">
    <property type="entry name" value="F0F1 ATP synthase delta/epsilon subunit, N-terminal"/>
    <property type="match status" value="1"/>
</dbReference>
<dbReference type="CDD" id="cd12152">
    <property type="entry name" value="F1-ATPase_delta"/>
    <property type="match status" value="1"/>
</dbReference>
<dbReference type="GO" id="GO:0046933">
    <property type="term" value="F:proton-transporting ATP synthase activity, rotational mechanism"/>
    <property type="evidence" value="ECO:0007669"/>
    <property type="project" value="InterPro"/>
</dbReference>
<comment type="subunit">
    <text evidence="16">Component of the ATP synthase complex composed at least of ATP5F1A/subunit alpha, ATP5F1B/subunit beta, ATP5MC1/subunit c (homooctomer), MT-ATP6/subunit a, MT-ATP8/subunit 8, ATP5ME/subunit e, ATP5MF/subunit f, ATP5MG/subunit g, ATP5MK/subunit k, ATP5MJ/subunit j, ATP5F1C/subunit gamma, ATP5F1D/subunit delta, ATP5F1E/subunit epsilon, ATP5PF/subunit F6, ATP5PB/subunit b, ATP5PD/subunit d, ATP5PO/subunit OSCP. ATP synthase complex consists of a soluble F(1) head domain (subunits alpha(3) and beta(3)) - the catalytic core - and a membrane F(0) domain - the membrane proton channel (subunits c, a, 8, e, f, g, k and j). These two domains are linked by a central stalk (subunits gamma, delta, and epsilon) rotating inside the F1 region and a stationary peripheral stalk (subunits F6, b, d, and OSCP). Component of a complex composed at least by ATPIF1, ATP5F1A, ATP5F1B, ATP5F1C AND ATP5F1E.</text>
</comment>
<name>B6RB42_HALDI</name>
<dbReference type="InterPro" id="IPR001469">
    <property type="entry name" value="ATP_synth_F1_dsu/esu"/>
</dbReference>
<feature type="domain" description="ATP synthase F1 complex delta/epsilon subunit N-terminal" evidence="18">
    <location>
        <begin position="36"/>
        <end position="116"/>
    </location>
</feature>
<evidence type="ECO:0000256" key="10">
    <source>
        <dbReference type="ARBA" id="ARBA00023136"/>
    </source>
</evidence>
<dbReference type="GO" id="GO:0045259">
    <property type="term" value="C:proton-transporting ATP synthase complex"/>
    <property type="evidence" value="ECO:0007669"/>
    <property type="project" value="UniProtKB-KW"/>
</dbReference>
<evidence type="ECO:0000256" key="11">
    <source>
        <dbReference type="ARBA" id="ARBA00023196"/>
    </source>
</evidence>
<dbReference type="PANTHER" id="PTHR13822">
    <property type="entry name" value="ATP SYNTHASE DELTA/EPSILON CHAIN"/>
    <property type="match status" value="1"/>
</dbReference>
<keyword evidence="7" id="KW-0007">Acetylation</keyword>
<evidence type="ECO:0000256" key="7">
    <source>
        <dbReference type="ARBA" id="ARBA00022990"/>
    </source>
</evidence>
<keyword evidence="9" id="KW-0496">Mitochondrion</keyword>
<sequence>MAVFIRQITRAPVLLQQCARLAATQNVSKRGYADMAFTMASPSDIYYNEAKVKQVDVPALSGSFGILPDHVPSLAVLKPGVVTVYEEDGSTKKVFVSSGSITINEDSSVQVLAEEAHPVDRLDASTIRDGLAKAQQDFNSATSDKAKAEAQISLECYEALSKALE</sequence>
<keyword evidence="5" id="KW-0999">Mitochondrion inner membrane</keyword>
<evidence type="ECO:0000256" key="9">
    <source>
        <dbReference type="ARBA" id="ARBA00023128"/>
    </source>
</evidence>
<evidence type="ECO:0000256" key="3">
    <source>
        <dbReference type="ARBA" id="ARBA00022448"/>
    </source>
</evidence>
<evidence type="ECO:0000256" key="5">
    <source>
        <dbReference type="ARBA" id="ARBA00022792"/>
    </source>
</evidence>
<evidence type="ECO:0000256" key="13">
    <source>
        <dbReference type="ARBA" id="ARBA00031669"/>
    </source>
</evidence>
<evidence type="ECO:0000313" key="19">
    <source>
        <dbReference type="EMBL" id="ABO26646.1"/>
    </source>
</evidence>
<dbReference type="HAMAP" id="MF_00530">
    <property type="entry name" value="ATP_synth_epsil_bac"/>
    <property type="match status" value="1"/>
</dbReference>
<dbReference type="Pfam" id="PF02823">
    <property type="entry name" value="ATP-synt_DE_N"/>
    <property type="match status" value="1"/>
</dbReference>
<dbReference type="SUPFAM" id="SSF46604">
    <property type="entry name" value="Epsilon subunit of F1F0-ATP synthase C-terminal domain"/>
    <property type="match status" value="1"/>
</dbReference>
<comment type="function">
    <text evidence="15">Subunit delta, of the mitochondrial membrane ATP synthase complex (F(1)F(0) ATP synthase or Complex V) that produces ATP from ADP in the presence of a proton gradient across the membrane which is generated by electron transport complexes of the respiratory chain. ATP synthase complex consist of a soluble F(1) head domain - the catalytic core - and a membrane F(1) domain - the membrane proton channel. These two domains are linked by a central stalk rotating inside the F(1) region and a stationary peripheral stalk. During catalysis, ATP synthesis in the catalytic domain of F(1) is coupled via a rotary mechanism of the central stalk subunits to proton translocation. In vivo, can only synthesize ATP although its ATP hydrolase activity can be activated artificially in vitro. With the central stalk subunit gamma, is essential for the biogenesis of F(1) catalytic part of the ATP synthase complex namely in the formation of F1 assembly intermediate.</text>
</comment>
<dbReference type="FunFam" id="2.60.15.10:FF:000004">
    <property type="entry name" value="ATP synthase subunit delta, mitochondrial"/>
    <property type="match status" value="1"/>
</dbReference>
<evidence type="ECO:0000256" key="2">
    <source>
        <dbReference type="ARBA" id="ARBA00005712"/>
    </source>
</evidence>
<organism evidence="19">
    <name type="scientific">Haliotis discus discus</name>
    <name type="common">disc abalone</name>
    <dbReference type="NCBI Taxonomy" id="91233"/>
    <lineage>
        <taxon>Eukaryota</taxon>
        <taxon>Metazoa</taxon>
        <taxon>Spiralia</taxon>
        <taxon>Lophotrochozoa</taxon>
        <taxon>Mollusca</taxon>
        <taxon>Gastropoda</taxon>
        <taxon>Vetigastropoda</taxon>
        <taxon>Lepetellida</taxon>
        <taxon>Haliotoidea</taxon>
        <taxon>Haliotidae</taxon>
        <taxon>Haliotis</taxon>
    </lineage>
</organism>
<evidence type="ECO:0000256" key="4">
    <source>
        <dbReference type="ARBA" id="ARBA00022781"/>
    </source>
</evidence>
<protein>
    <recommendedName>
        <fullName evidence="17">ATP synthase F(1) complex subunit delta, mitochondrial</fullName>
    </recommendedName>
    <alternativeName>
        <fullName evidence="14">ATP synthase F1 subunit delta</fullName>
    </alternativeName>
    <alternativeName>
        <fullName evidence="13">F-ATPase delta subunit</fullName>
    </alternativeName>
</protein>
<dbReference type="PANTHER" id="PTHR13822:SF7">
    <property type="entry name" value="ATP SYNTHASE SUBUNIT DELTA, MITOCHONDRIAL"/>
    <property type="match status" value="1"/>
</dbReference>
<dbReference type="NCBIfam" id="TIGR01216">
    <property type="entry name" value="ATP_synt_epsi"/>
    <property type="match status" value="1"/>
</dbReference>
<dbReference type="InterPro" id="IPR036771">
    <property type="entry name" value="ATPsynth_dsu/esu_N"/>
</dbReference>
<dbReference type="AlphaFoldDB" id="B6RB42"/>
<dbReference type="FunFam" id="1.20.5.440:FF:000002">
    <property type="entry name" value="ATP synthase subunit delta, mitochondrial"/>
    <property type="match status" value="1"/>
</dbReference>
<dbReference type="SUPFAM" id="SSF51344">
    <property type="entry name" value="Epsilon subunit of F1F0-ATP synthase N-terminal domain"/>
    <property type="match status" value="1"/>
</dbReference>
<keyword evidence="4" id="KW-0375">Hydrogen ion transport</keyword>
<comment type="similarity">
    <text evidence="2">Belongs to the ATPase epsilon chain family.</text>
</comment>
<proteinExistence type="evidence at transcript level"/>
<dbReference type="InterPro" id="IPR036794">
    <property type="entry name" value="ATP_F1_dsu/esu_C_sf"/>
</dbReference>